<dbReference type="InterPro" id="IPR009695">
    <property type="entry name" value="Diacylglyc_glucosyltr_N"/>
</dbReference>
<evidence type="ECO:0000256" key="2">
    <source>
        <dbReference type="ARBA" id="ARBA00022676"/>
    </source>
</evidence>
<organism evidence="5 6">
    <name type="scientific">Streptantibioticus ferralitis</name>
    <dbReference type="NCBI Taxonomy" id="236510"/>
    <lineage>
        <taxon>Bacteria</taxon>
        <taxon>Bacillati</taxon>
        <taxon>Actinomycetota</taxon>
        <taxon>Actinomycetes</taxon>
        <taxon>Kitasatosporales</taxon>
        <taxon>Streptomycetaceae</taxon>
        <taxon>Streptantibioticus</taxon>
    </lineage>
</organism>
<dbReference type="PANTHER" id="PTHR43025">
    <property type="entry name" value="MONOGALACTOSYLDIACYLGLYCEROL SYNTHASE"/>
    <property type="match status" value="1"/>
</dbReference>
<keyword evidence="6" id="KW-1185">Reference proteome</keyword>
<dbReference type="InterPro" id="IPR050519">
    <property type="entry name" value="Glycosyltransf_28_UgtP"/>
</dbReference>
<evidence type="ECO:0000313" key="5">
    <source>
        <dbReference type="EMBL" id="MDF2258277.1"/>
    </source>
</evidence>
<evidence type="ECO:0000256" key="1">
    <source>
        <dbReference type="ARBA" id="ARBA00006962"/>
    </source>
</evidence>
<dbReference type="Proteomes" id="UP001220022">
    <property type="component" value="Unassembled WGS sequence"/>
</dbReference>
<name>A0ABT5Z366_9ACTN</name>
<evidence type="ECO:0000256" key="3">
    <source>
        <dbReference type="ARBA" id="ARBA00022679"/>
    </source>
</evidence>
<dbReference type="Pfam" id="PF06925">
    <property type="entry name" value="MGDG_synth"/>
    <property type="match status" value="1"/>
</dbReference>
<evidence type="ECO:0000259" key="4">
    <source>
        <dbReference type="Pfam" id="PF06925"/>
    </source>
</evidence>
<keyword evidence="3 5" id="KW-0808">Transferase</keyword>
<feature type="domain" description="Diacylglycerol glucosyltransferase N-terminal" evidence="4">
    <location>
        <begin position="47"/>
        <end position="182"/>
    </location>
</feature>
<dbReference type="SUPFAM" id="SSF53756">
    <property type="entry name" value="UDP-Glycosyltransferase/glycogen phosphorylase"/>
    <property type="match status" value="1"/>
</dbReference>
<dbReference type="RefSeq" id="WP_275817133.1">
    <property type="nucleotide sequence ID" value="NZ_BAAANM010000038.1"/>
</dbReference>
<protein>
    <submittedName>
        <fullName evidence="5">UDP-N-acetylglucosamine--N-acetylglucosamine transferase</fullName>
    </submittedName>
</protein>
<sequence length="433" mass="44407">MSYPHSPAVSGPGRIVVVSASVGAGHDGAAAELARRLTAAGATVDRCDFLDLLPARLGPLICGSYHQLLNYAPWAYQRIYAATERGGDSGRLTRAVLRRAEHATLRILPPDTRAVVSTYPLASQVLGALRRAGRLNVPVLTYLTDFSVHPMWVADGVDTHLAAHPVPAEQAVAAGAENVTASGPVVNPRFAPATAAERDAARARFGLPERAPLALLVAGSWGVGPVEQAATEIRDSGAAVPVVVCGRNQALADRLRASGVEHAFGWVEDMPGLMHASDVLVQNAGGLTSLEAFASGLPVASYGCIPGHGRTNAAALAEAGLAVWVRSQDELKPVLTELLEGPLGQAQRAAGLALFSEDPVAGPVAEILAAAGSAVAGPAPDAVAAPAGGRRPAGRRTAIVLAAALATTMLASPETTEAAVARGSFHLLHDLGR</sequence>
<dbReference type="EMBL" id="JARHTQ010000014">
    <property type="protein sequence ID" value="MDF2258277.1"/>
    <property type="molecule type" value="Genomic_DNA"/>
</dbReference>
<accession>A0ABT5Z366</accession>
<gene>
    <name evidence="5" type="ORF">P2L57_21910</name>
</gene>
<dbReference type="GO" id="GO:0016740">
    <property type="term" value="F:transferase activity"/>
    <property type="evidence" value="ECO:0007669"/>
    <property type="project" value="UniProtKB-KW"/>
</dbReference>
<reference evidence="5 6" key="1">
    <citation type="submission" date="2023-03" db="EMBL/GenBank/DDBJ databases">
        <title>Draft genome sequence of type strain Streptomyces ferralitis JCM 14344.</title>
        <authorList>
            <person name="Klaysubun C."/>
            <person name="Duangmal K."/>
        </authorList>
    </citation>
    <scope>NUCLEOTIDE SEQUENCE [LARGE SCALE GENOMIC DNA]</scope>
    <source>
        <strain evidence="5 6">JCM 14344</strain>
    </source>
</reference>
<evidence type="ECO:0000313" key="6">
    <source>
        <dbReference type="Proteomes" id="UP001220022"/>
    </source>
</evidence>
<comment type="caution">
    <text evidence="5">The sequence shown here is derived from an EMBL/GenBank/DDBJ whole genome shotgun (WGS) entry which is preliminary data.</text>
</comment>
<keyword evidence="2" id="KW-0328">Glycosyltransferase</keyword>
<comment type="similarity">
    <text evidence="1">Belongs to the glycosyltransferase 28 family.</text>
</comment>
<dbReference type="PANTHER" id="PTHR43025:SF3">
    <property type="entry name" value="MONOGALACTOSYLDIACYLGLYCEROL SYNTHASE 1, CHLOROPLASTIC"/>
    <property type="match status" value="1"/>
</dbReference>
<proteinExistence type="inferred from homology"/>
<dbReference type="Gene3D" id="3.40.50.2000">
    <property type="entry name" value="Glycogen Phosphorylase B"/>
    <property type="match status" value="1"/>
</dbReference>